<gene>
    <name evidence="4" type="primary">deoC</name>
    <name evidence="4" type="ORF">CPZ25_010050</name>
</gene>
<evidence type="ECO:0000256" key="1">
    <source>
        <dbReference type="ARBA" id="ARBA00022490"/>
    </source>
</evidence>
<evidence type="ECO:0000256" key="3">
    <source>
        <dbReference type="NCBIfam" id="TIGR00126"/>
    </source>
</evidence>
<dbReference type="SMART" id="SM01133">
    <property type="entry name" value="DeoC"/>
    <property type="match status" value="1"/>
</dbReference>
<dbReference type="InterPro" id="IPR013785">
    <property type="entry name" value="Aldolase_TIM"/>
</dbReference>
<name>A0A4P9CAC6_EUBML</name>
<dbReference type="GO" id="GO:0009264">
    <property type="term" value="P:deoxyribonucleotide catabolic process"/>
    <property type="evidence" value="ECO:0007669"/>
    <property type="project" value="UniProtKB-UniRule"/>
</dbReference>
<proteinExistence type="predicted"/>
<dbReference type="Gene3D" id="3.20.20.70">
    <property type="entry name" value="Aldolase class I"/>
    <property type="match status" value="1"/>
</dbReference>
<dbReference type="PANTHER" id="PTHR10889:SF1">
    <property type="entry name" value="DEOXYRIBOSE-PHOSPHATE ALDOLASE"/>
    <property type="match status" value="1"/>
</dbReference>
<dbReference type="GO" id="GO:0005737">
    <property type="term" value="C:cytoplasm"/>
    <property type="evidence" value="ECO:0007669"/>
    <property type="project" value="InterPro"/>
</dbReference>
<organism evidence="4 5">
    <name type="scientific">Eubacterium maltosivorans</name>
    <dbReference type="NCBI Taxonomy" id="2041044"/>
    <lineage>
        <taxon>Bacteria</taxon>
        <taxon>Bacillati</taxon>
        <taxon>Bacillota</taxon>
        <taxon>Clostridia</taxon>
        <taxon>Eubacteriales</taxon>
        <taxon>Eubacteriaceae</taxon>
        <taxon>Eubacterium</taxon>
    </lineage>
</organism>
<evidence type="ECO:0000256" key="2">
    <source>
        <dbReference type="ARBA" id="ARBA00023270"/>
    </source>
</evidence>
<dbReference type="SUPFAM" id="SSF51569">
    <property type="entry name" value="Aldolase"/>
    <property type="match status" value="1"/>
</dbReference>
<dbReference type="InterPro" id="IPR011343">
    <property type="entry name" value="DeoC"/>
</dbReference>
<keyword evidence="1" id="KW-0963">Cytoplasm</keyword>
<sequence>MIDLKKLTKWDAGKLFDYAILPKDTDEEAIRKGCREAKAYNCAAFYSSSPYWTPIVVEELGDTDVNIATGISFPFGSQPSAVKAMETELAVKAGCTCLDMVINIGALKDKKYDVVKQELVDFKNAAQGRMTKGILDVAFLTDDEIRAGCELIKEVGLDYAKSATGQFEGPTMEQVLIMKETIADSNVKLKVSGVKFPRPQNAWAFIMAGAELIGTRSAPEIIDSMDQMREIGLLPPYEG</sequence>
<evidence type="ECO:0000313" key="4">
    <source>
        <dbReference type="EMBL" id="QCT71652.1"/>
    </source>
</evidence>
<dbReference type="AlphaFoldDB" id="A0A4P9CAC6"/>
<dbReference type="KEGG" id="emt:CPZ25_010050"/>
<dbReference type="NCBIfam" id="TIGR00126">
    <property type="entry name" value="deoC"/>
    <property type="match status" value="1"/>
</dbReference>
<reference evidence="4 5" key="1">
    <citation type="submission" date="2018-05" db="EMBL/GenBank/DDBJ databases">
        <title>Genome comparison of Eubacterium sp.</title>
        <authorList>
            <person name="Feng Y."/>
            <person name="Sanchez-Andrea I."/>
            <person name="Stams A.J.M."/>
            <person name="De Vos W.M."/>
        </authorList>
    </citation>
    <scope>NUCLEOTIDE SEQUENCE [LARGE SCALE GENOMIC DNA]</scope>
    <source>
        <strain evidence="4 5">YI</strain>
    </source>
</reference>
<dbReference type="GO" id="GO:0004139">
    <property type="term" value="F:deoxyribose-phosphate aldolase activity"/>
    <property type="evidence" value="ECO:0007669"/>
    <property type="project" value="UniProtKB-UniRule"/>
</dbReference>
<protein>
    <recommendedName>
        <fullName evidence="3">Deoxyribose-phosphate aldolase</fullName>
        <ecNumber evidence="3">4.1.2.4</ecNumber>
    </recommendedName>
</protein>
<evidence type="ECO:0000313" key="5">
    <source>
        <dbReference type="Proteomes" id="UP000218387"/>
    </source>
</evidence>
<dbReference type="EMBL" id="CP029487">
    <property type="protein sequence ID" value="QCT71652.1"/>
    <property type="molecule type" value="Genomic_DNA"/>
</dbReference>
<dbReference type="InterPro" id="IPR002915">
    <property type="entry name" value="DeoC/FbaB/LacD_aldolase"/>
</dbReference>
<accession>A0A4P9CAC6</accession>
<keyword evidence="5" id="KW-1185">Reference proteome</keyword>
<dbReference type="Proteomes" id="UP000218387">
    <property type="component" value="Chromosome"/>
</dbReference>
<dbReference type="RefSeq" id="WP_058693485.1">
    <property type="nucleotide sequence ID" value="NZ_CP029487.1"/>
</dbReference>
<dbReference type="EC" id="4.1.2.4" evidence="3"/>
<keyword evidence="2" id="KW-0704">Schiff base</keyword>
<dbReference type="GO" id="GO:0016052">
    <property type="term" value="P:carbohydrate catabolic process"/>
    <property type="evidence" value="ECO:0007669"/>
    <property type="project" value="TreeGrafter"/>
</dbReference>
<dbReference type="PANTHER" id="PTHR10889">
    <property type="entry name" value="DEOXYRIBOSE-PHOSPHATE ALDOLASE"/>
    <property type="match status" value="1"/>
</dbReference>